<organism evidence="9 10">
    <name type="scientific">Faecalicatena faecalis</name>
    <dbReference type="NCBI Taxonomy" id="2726362"/>
    <lineage>
        <taxon>Bacteria</taxon>
        <taxon>Bacillati</taxon>
        <taxon>Bacillota</taxon>
        <taxon>Clostridia</taxon>
        <taxon>Lachnospirales</taxon>
        <taxon>Lachnospiraceae</taxon>
        <taxon>Faecalicatena</taxon>
    </lineage>
</organism>
<gene>
    <name evidence="9" type="ORF">HGO97_015420</name>
</gene>
<evidence type="ECO:0000259" key="8">
    <source>
        <dbReference type="PROSITE" id="PS51330"/>
    </source>
</evidence>
<protein>
    <recommendedName>
        <fullName evidence="3">dihydrofolate reductase</fullName>
        <ecNumber evidence="3">1.5.1.3</ecNumber>
    </recommendedName>
</protein>
<keyword evidence="10" id="KW-1185">Reference proteome</keyword>
<keyword evidence="5" id="KW-0521">NADP</keyword>
<reference evidence="9 10" key="1">
    <citation type="submission" date="2021-06" db="EMBL/GenBank/DDBJ databases">
        <title>Faecalicatena sp. nov. isolated from porcine feces.</title>
        <authorList>
            <person name="Oh B.S."/>
            <person name="Lee J.H."/>
        </authorList>
    </citation>
    <scope>NUCLEOTIDE SEQUENCE [LARGE SCALE GENOMIC DNA]</scope>
    <source>
        <strain evidence="9 10">AGMB00832</strain>
    </source>
</reference>
<evidence type="ECO:0000256" key="2">
    <source>
        <dbReference type="ARBA" id="ARBA00009539"/>
    </source>
</evidence>
<comment type="caution">
    <text evidence="9">The sequence shown here is derived from an EMBL/GenBank/DDBJ whole genome shotgun (WGS) entry which is preliminary data.</text>
</comment>
<feature type="domain" description="DHFR" evidence="8">
    <location>
        <begin position="1"/>
        <end position="154"/>
    </location>
</feature>
<evidence type="ECO:0000256" key="3">
    <source>
        <dbReference type="ARBA" id="ARBA00012856"/>
    </source>
</evidence>
<dbReference type="PROSITE" id="PS51330">
    <property type="entry name" value="DHFR_2"/>
    <property type="match status" value="1"/>
</dbReference>
<evidence type="ECO:0000313" key="9">
    <source>
        <dbReference type="EMBL" id="MBU3877194.1"/>
    </source>
</evidence>
<evidence type="ECO:0000256" key="1">
    <source>
        <dbReference type="ARBA" id="ARBA00004903"/>
    </source>
</evidence>
<dbReference type="PANTHER" id="PTHR48069:SF3">
    <property type="entry name" value="DIHYDROFOLATE REDUCTASE"/>
    <property type="match status" value="1"/>
</dbReference>
<evidence type="ECO:0000256" key="6">
    <source>
        <dbReference type="ARBA" id="ARBA00023002"/>
    </source>
</evidence>
<name>A0ABS6D6H1_9FIRM</name>
<dbReference type="InterPro" id="IPR017925">
    <property type="entry name" value="DHFR_CS"/>
</dbReference>
<evidence type="ECO:0000313" key="10">
    <source>
        <dbReference type="Proteomes" id="UP000723714"/>
    </source>
</evidence>
<sequence length="276" mass="31943">MINIVVAYAKNRVIGNKGRIPWKIKGEQQRFKELTTGNVVIMGRRSYEEIERPLPNRTTIVISASKNFDAENCMTAKSLDEALIMAEGKDIYISGGARLYEEALPLADKMYITEIDLEVEGDTYFPEFDEELFEKEINQYFEGDIPYTYVTYTRKFTLCGDNCLCCPRYLAKTDEALQKAAELWHKVGWRDHVVSNEEIKCTGCSSHKQCAYQLVDCIKEHEVDKCNQCPDYPCEKICSMLRRSDLYKAKCLDVCIEEEYRLLESAFFRKEENLGK</sequence>
<comment type="similarity">
    <text evidence="2 7">Belongs to the dihydrofolate reductase family.</text>
</comment>
<dbReference type="InterPro" id="IPR012259">
    <property type="entry name" value="DHFR"/>
</dbReference>
<dbReference type="GO" id="GO:0004146">
    <property type="term" value="F:dihydrofolate reductase activity"/>
    <property type="evidence" value="ECO:0007669"/>
    <property type="project" value="UniProtKB-EC"/>
</dbReference>
<dbReference type="InterPro" id="IPR001796">
    <property type="entry name" value="DHFR_dom"/>
</dbReference>
<dbReference type="PROSITE" id="PS00075">
    <property type="entry name" value="DHFR_1"/>
    <property type="match status" value="1"/>
</dbReference>
<keyword evidence="6 9" id="KW-0560">Oxidoreductase</keyword>
<dbReference type="CDD" id="cd00209">
    <property type="entry name" value="DHFR"/>
    <property type="match status" value="1"/>
</dbReference>
<dbReference type="Proteomes" id="UP000723714">
    <property type="component" value="Unassembled WGS sequence"/>
</dbReference>
<accession>A0ABS6D6H1</accession>
<dbReference type="InterPro" id="IPR024227">
    <property type="entry name" value="DUF3795"/>
</dbReference>
<evidence type="ECO:0000256" key="4">
    <source>
        <dbReference type="ARBA" id="ARBA00022563"/>
    </source>
</evidence>
<proteinExistence type="inferred from homology"/>
<dbReference type="Pfam" id="PF12675">
    <property type="entry name" value="DUF3795"/>
    <property type="match status" value="1"/>
</dbReference>
<dbReference type="Pfam" id="PF00186">
    <property type="entry name" value="DHFR_1"/>
    <property type="match status" value="1"/>
</dbReference>
<keyword evidence="4" id="KW-0554">One-carbon metabolism</keyword>
<comment type="pathway">
    <text evidence="1">Cofactor biosynthesis; tetrahydrofolate biosynthesis; 5,6,7,8-tetrahydrofolate from 7,8-dihydrofolate: step 1/1.</text>
</comment>
<dbReference type="EMBL" id="JABACJ020000016">
    <property type="protein sequence ID" value="MBU3877194.1"/>
    <property type="molecule type" value="Genomic_DNA"/>
</dbReference>
<evidence type="ECO:0000256" key="5">
    <source>
        <dbReference type="ARBA" id="ARBA00022857"/>
    </source>
</evidence>
<evidence type="ECO:0000256" key="7">
    <source>
        <dbReference type="RuleBase" id="RU004474"/>
    </source>
</evidence>
<dbReference type="EC" id="1.5.1.3" evidence="3"/>
<dbReference type="PANTHER" id="PTHR48069">
    <property type="entry name" value="DIHYDROFOLATE REDUCTASE"/>
    <property type="match status" value="1"/>
</dbReference>